<reference evidence="4 5" key="2">
    <citation type="submission" date="2020-07" db="EMBL/GenBank/DDBJ databases">
        <title>Genome assembly of wild tea tree DASZ reveals pedigree and selection history of tea varieties.</title>
        <authorList>
            <person name="Zhang W."/>
        </authorList>
    </citation>
    <scope>NUCLEOTIDE SEQUENCE [LARGE SCALE GENOMIC DNA]</scope>
    <source>
        <strain evidence="5">cv. G240</strain>
        <tissue evidence="4">Leaf</tissue>
    </source>
</reference>
<dbReference type="Proteomes" id="UP000593564">
    <property type="component" value="Unassembled WGS sequence"/>
</dbReference>
<dbReference type="PANTHER" id="PTHR47038:SF1">
    <property type="entry name" value="BAG-ASSOCIATED GRAM PROTEIN 1"/>
    <property type="match status" value="1"/>
</dbReference>
<evidence type="ECO:0000313" key="4">
    <source>
        <dbReference type="EMBL" id="KAF5938347.1"/>
    </source>
</evidence>
<protein>
    <recommendedName>
        <fullName evidence="3">VASt domain-containing protein</fullName>
    </recommendedName>
</protein>
<evidence type="ECO:0000259" key="3">
    <source>
        <dbReference type="PROSITE" id="PS51778"/>
    </source>
</evidence>
<comment type="subcellular location">
    <subcellularLocation>
        <location evidence="1">Membrane</location>
    </subcellularLocation>
</comment>
<evidence type="ECO:0000256" key="1">
    <source>
        <dbReference type="ARBA" id="ARBA00004370"/>
    </source>
</evidence>
<organism evidence="4 5">
    <name type="scientific">Camellia sinensis</name>
    <name type="common">Tea plant</name>
    <name type="synonym">Thea sinensis</name>
    <dbReference type="NCBI Taxonomy" id="4442"/>
    <lineage>
        <taxon>Eukaryota</taxon>
        <taxon>Viridiplantae</taxon>
        <taxon>Streptophyta</taxon>
        <taxon>Embryophyta</taxon>
        <taxon>Tracheophyta</taxon>
        <taxon>Spermatophyta</taxon>
        <taxon>Magnoliopsida</taxon>
        <taxon>eudicotyledons</taxon>
        <taxon>Gunneridae</taxon>
        <taxon>Pentapetalae</taxon>
        <taxon>asterids</taxon>
        <taxon>Ericales</taxon>
        <taxon>Theaceae</taxon>
        <taxon>Camellia</taxon>
    </lineage>
</organism>
<keyword evidence="5" id="KW-1185">Reference proteome</keyword>
<dbReference type="EMBL" id="JACBKZ010000011">
    <property type="protein sequence ID" value="KAF5938347.1"/>
    <property type="molecule type" value="Genomic_DNA"/>
</dbReference>
<gene>
    <name evidence="4" type="ORF">HYC85_022606</name>
</gene>
<name>A0A7J7GCR4_CAMSI</name>
<dbReference type="PANTHER" id="PTHR47038">
    <property type="entry name" value="BAG-ASSOCIATED GRAM PROTEIN 1"/>
    <property type="match status" value="1"/>
</dbReference>
<accession>A0A7J7GCR4</accession>
<comment type="caution">
    <text evidence="4">The sequence shown here is derived from an EMBL/GenBank/DDBJ whole genome shotgun (WGS) entry which is preliminary data.</text>
</comment>
<dbReference type="InterPro" id="IPR044655">
    <property type="entry name" value="BAGP1-like"/>
</dbReference>
<dbReference type="Pfam" id="PF16016">
    <property type="entry name" value="VASt"/>
    <property type="match status" value="1"/>
</dbReference>
<dbReference type="GO" id="GO:0016020">
    <property type="term" value="C:membrane"/>
    <property type="evidence" value="ECO:0007669"/>
    <property type="project" value="UniProtKB-SubCell"/>
</dbReference>
<evidence type="ECO:0000256" key="2">
    <source>
        <dbReference type="ARBA" id="ARBA00023136"/>
    </source>
</evidence>
<dbReference type="AlphaFoldDB" id="A0A7J7GCR4"/>
<feature type="domain" description="VASt" evidence="3">
    <location>
        <begin position="177"/>
        <end position="312"/>
    </location>
</feature>
<dbReference type="InterPro" id="IPR031968">
    <property type="entry name" value="VASt"/>
</dbReference>
<reference evidence="5" key="1">
    <citation type="journal article" date="2020" name="Nat. Commun.">
        <title>Genome assembly of wild tea tree DASZ reveals pedigree and selection history of tea varieties.</title>
        <authorList>
            <person name="Zhang W."/>
            <person name="Zhang Y."/>
            <person name="Qiu H."/>
            <person name="Guo Y."/>
            <person name="Wan H."/>
            <person name="Zhang X."/>
            <person name="Scossa F."/>
            <person name="Alseekh S."/>
            <person name="Zhang Q."/>
            <person name="Wang P."/>
            <person name="Xu L."/>
            <person name="Schmidt M.H."/>
            <person name="Jia X."/>
            <person name="Li D."/>
            <person name="Zhu A."/>
            <person name="Guo F."/>
            <person name="Chen W."/>
            <person name="Ni D."/>
            <person name="Usadel B."/>
            <person name="Fernie A.R."/>
            <person name="Wen W."/>
        </authorList>
    </citation>
    <scope>NUCLEOTIDE SEQUENCE [LARGE SCALE GENOMIC DNA]</scope>
    <source>
        <strain evidence="5">cv. G240</strain>
    </source>
</reference>
<dbReference type="PROSITE" id="PS51778">
    <property type="entry name" value="VAST"/>
    <property type="match status" value="1"/>
</dbReference>
<evidence type="ECO:0000313" key="5">
    <source>
        <dbReference type="Proteomes" id="UP000593564"/>
    </source>
</evidence>
<proteinExistence type="predicted"/>
<sequence>MSTNTTPCSSSLDYSEAKSSPRLATTTVASISTTTTTVPTTTTNNNNYHGDASVLANMIDRDLISMHMAKDSELCRSYECANQLGLNGYYKEKSYDLLAIGEGLLSLIKLMDQNTEEEIVLRKMAEDFVNEILDELTAKGFIRRFRSSLPISKLSDSISDSSGGDYMGHDCSWILGQTSVGGFRDVFPSTTEQFFDLLLNDDSNFINEYRSVRKDTNLTIGPWHDADEYDGQVREIKLRALCNSPMYPLDTAMTEWQHAVLSPDKKQLVFETVQQAHDIPFGSYFEASQASLEWLMKKRKAFDRRGDMVVAA</sequence>
<keyword evidence="2" id="KW-0472">Membrane</keyword>